<evidence type="ECO:0000313" key="2">
    <source>
        <dbReference type="Proteomes" id="UP000020077"/>
    </source>
</evidence>
<accession>A0A080LW58</accession>
<name>A0A080LW58_9PROT</name>
<proteinExistence type="predicted"/>
<evidence type="ECO:0000313" key="1">
    <source>
        <dbReference type="EMBL" id="KFB72881.1"/>
    </source>
</evidence>
<gene>
    <name evidence="1" type="ORF">AW09_001880</name>
</gene>
<comment type="caution">
    <text evidence="1">The sequence shown here is derived from an EMBL/GenBank/DDBJ whole genome shotgun (WGS) entry which is preliminary data.</text>
</comment>
<reference evidence="1 2" key="1">
    <citation type="submission" date="2014-02" db="EMBL/GenBank/DDBJ databases">
        <title>Expanding our view of genomic diversity in Candidatus Accumulibacter clades.</title>
        <authorList>
            <person name="Skennerton C.T."/>
            <person name="Barr J.J."/>
            <person name="Slater F.R."/>
            <person name="Bond P.L."/>
            <person name="Tyson G.W."/>
        </authorList>
    </citation>
    <scope>NUCLEOTIDE SEQUENCE [LARGE SCALE GENOMIC DNA]</scope>
    <source>
        <strain evidence="2">BA-91</strain>
    </source>
</reference>
<dbReference type="EMBL" id="JDVG02000323">
    <property type="protein sequence ID" value="KFB72881.1"/>
    <property type="molecule type" value="Genomic_DNA"/>
</dbReference>
<protein>
    <submittedName>
        <fullName evidence="1">Uncharacterized protein</fullName>
    </submittedName>
</protein>
<sequence length="64" mass="7234">MLAVLVETRRQADRVGKSKPHHLQRVRRHCRGEQTARARGVEEIDAAHPDKVCGFGVESEEKTT</sequence>
<dbReference type="Proteomes" id="UP000020077">
    <property type="component" value="Unassembled WGS sequence"/>
</dbReference>
<organism evidence="1 2">
    <name type="scientific">Candidatus Accumulibacter phosphatis</name>
    <dbReference type="NCBI Taxonomy" id="327160"/>
    <lineage>
        <taxon>Bacteria</taxon>
        <taxon>Pseudomonadati</taxon>
        <taxon>Pseudomonadota</taxon>
        <taxon>Betaproteobacteria</taxon>
        <taxon>Candidatus Accumulibacter</taxon>
    </lineage>
</organism>
<dbReference type="AlphaFoldDB" id="A0A080LW58"/>